<evidence type="ECO:0000313" key="2">
    <source>
        <dbReference type="Proteomes" id="UP000193467"/>
    </source>
</evidence>
<reference evidence="1 2" key="1">
    <citation type="submission" date="2016-07" db="EMBL/GenBank/DDBJ databases">
        <title>Pervasive Adenine N6-methylation of Active Genes in Fungi.</title>
        <authorList>
            <consortium name="DOE Joint Genome Institute"/>
            <person name="Mondo S.J."/>
            <person name="Dannebaum R.O."/>
            <person name="Kuo R.C."/>
            <person name="Labutti K."/>
            <person name="Haridas S."/>
            <person name="Kuo A."/>
            <person name="Salamov A."/>
            <person name="Ahrendt S.R."/>
            <person name="Lipzen A."/>
            <person name="Sullivan W."/>
            <person name="Andreopoulos W.B."/>
            <person name="Clum A."/>
            <person name="Lindquist E."/>
            <person name="Daum C."/>
            <person name="Ramamoorthy G.K."/>
            <person name="Gryganskyi A."/>
            <person name="Culley D."/>
            <person name="Magnuson J.K."/>
            <person name="James T.Y."/>
            <person name="O'Malley M.A."/>
            <person name="Stajich J.E."/>
            <person name="Spatafora J.W."/>
            <person name="Visel A."/>
            <person name="Grigoriev I.V."/>
        </authorList>
    </citation>
    <scope>NUCLEOTIDE SEQUENCE [LARGE SCALE GENOMIC DNA]</scope>
    <source>
        <strain evidence="1 2">62-1032</strain>
    </source>
</reference>
<evidence type="ECO:0000313" key="1">
    <source>
        <dbReference type="EMBL" id="ORY59416.1"/>
    </source>
</evidence>
<dbReference type="OrthoDB" id="2834745at2759"/>
<feature type="non-terminal residue" evidence="1">
    <location>
        <position position="1"/>
    </location>
</feature>
<keyword evidence="2" id="KW-1185">Reference proteome</keyword>
<dbReference type="AlphaFoldDB" id="A0A1Y2DJU0"/>
<protein>
    <recommendedName>
        <fullName evidence="3">SnoaL-like domain-containing protein</fullName>
    </recommendedName>
</protein>
<accession>A0A1Y2DJU0</accession>
<dbReference type="Proteomes" id="UP000193467">
    <property type="component" value="Unassembled WGS sequence"/>
</dbReference>
<comment type="caution">
    <text evidence="1">The sequence shown here is derived from an EMBL/GenBank/DDBJ whole genome shotgun (WGS) entry which is preliminary data.</text>
</comment>
<organism evidence="1 2">
    <name type="scientific">Leucosporidium creatinivorum</name>
    <dbReference type="NCBI Taxonomy" id="106004"/>
    <lineage>
        <taxon>Eukaryota</taxon>
        <taxon>Fungi</taxon>
        <taxon>Dikarya</taxon>
        <taxon>Basidiomycota</taxon>
        <taxon>Pucciniomycotina</taxon>
        <taxon>Microbotryomycetes</taxon>
        <taxon>Leucosporidiales</taxon>
        <taxon>Leucosporidium</taxon>
    </lineage>
</organism>
<dbReference type="Gene3D" id="3.10.450.50">
    <property type="match status" value="1"/>
</dbReference>
<dbReference type="InterPro" id="IPR032710">
    <property type="entry name" value="NTF2-like_dom_sf"/>
</dbReference>
<dbReference type="InParanoid" id="A0A1Y2DJU0"/>
<evidence type="ECO:0008006" key="3">
    <source>
        <dbReference type="Google" id="ProtNLM"/>
    </source>
</evidence>
<sequence>APFLEAIDPNVHWQIAGPERQLDSAQGIFNVAEWKELINKPLLARLDSNGLKMAVESVDVIGQRAIVECSGTATQKNGKPYNNFYCWIFHFSEETGKVVKIYEYLNTHLVYEVSRDN</sequence>
<dbReference type="EMBL" id="MCGR01000076">
    <property type="protein sequence ID" value="ORY59416.1"/>
    <property type="molecule type" value="Genomic_DNA"/>
</dbReference>
<proteinExistence type="predicted"/>
<feature type="non-terminal residue" evidence="1">
    <location>
        <position position="117"/>
    </location>
</feature>
<name>A0A1Y2DJU0_9BASI</name>
<dbReference type="SUPFAM" id="SSF54427">
    <property type="entry name" value="NTF2-like"/>
    <property type="match status" value="1"/>
</dbReference>
<gene>
    <name evidence="1" type="ORF">BCR35DRAFT_254694</name>
</gene>